<evidence type="ECO:0000256" key="2">
    <source>
        <dbReference type="ARBA" id="ARBA00017446"/>
    </source>
</evidence>
<proteinExistence type="predicted"/>
<accession>A0ABT0MP31</accession>
<evidence type="ECO:0000256" key="6">
    <source>
        <dbReference type="NCBIfam" id="TIGR01346"/>
    </source>
</evidence>
<reference evidence="7 8" key="1">
    <citation type="submission" date="2022-02" db="EMBL/GenBank/DDBJ databases">
        <title>Description of Brenneria tiliae sp. nov. isolated from symptomatic Tilia x moltkei and Tilia x europaea trees in the UK.</title>
        <authorList>
            <person name="Kile H."/>
        </authorList>
    </citation>
    <scope>NUCLEOTIDE SEQUENCE [LARGE SCALE GENOMIC DNA]</scope>
    <source>
        <strain evidence="7 8">MC1SB4.1</strain>
    </source>
</reference>
<dbReference type="Gene3D" id="3.20.20.60">
    <property type="entry name" value="Phosphoenolpyruvate-binding domains"/>
    <property type="match status" value="1"/>
</dbReference>
<dbReference type="PANTHER" id="PTHR21631">
    <property type="entry name" value="ISOCITRATE LYASE/MALATE SYNTHASE"/>
    <property type="match status" value="1"/>
</dbReference>
<keyword evidence="8" id="KW-1185">Reference proteome</keyword>
<dbReference type="InterPro" id="IPR006254">
    <property type="entry name" value="Isocitrate_lyase"/>
</dbReference>
<evidence type="ECO:0000256" key="4">
    <source>
        <dbReference type="ARBA" id="ARBA00023239"/>
    </source>
</evidence>
<dbReference type="NCBIfam" id="NF011645">
    <property type="entry name" value="PRK15063.1"/>
    <property type="match status" value="1"/>
</dbReference>
<evidence type="ECO:0000256" key="5">
    <source>
        <dbReference type="ARBA" id="ARBA00023531"/>
    </source>
</evidence>
<dbReference type="NCBIfam" id="TIGR01346">
    <property type="entry name" value="isocit_lyase"/>
    <property type="match status" value="2"/>
</dbReference>
<keyword evidence="4 7" id="KW-0456">Lyase</keyword>
<dbReference type="InterPro" id="IPR018523">
    <property type="entry name" value="Isocitrate_lyase_ph_CS"/>
</dbReference>
<dbReference type="EC" id="4.1.3.1" evidence="1 6"/>
<dbReference type="PANTHER" id="PTHR21631:SF3">
    <property type="entry name" value="BIFUNCTIONAL GLYOXYLATE CYCLE PROTEIN"/>
    <property type="match status" value="1"/>
</dbReference>
<organism evidence="7 8">
    <name type="scientific">Brenneria tiliae</name>
    <dbReference type="NCBI Taxonomy" id="2914984"/>
    <lineage>
        <taxon>Bacteria</taxon>
        <taxon>Pseudomonadati</taxon>
        <taxon>Pseudomonadota</taxon>
        <taxon>Gammaproteobacteria</taxon>
        <taxon>Enterobacterales</taxon>
        <taxon>Pectobacteriaceae</taxon>
        <taxon>Brenneria</taxon>
    </lineage>
</organism>
<evidence type="ECO:0000256" key="3">
    <source>
        <dbReference type="ARBA" id="ARBA00022723"/>
    </source>
</evidence>
<comment type="catalytic activity">
    <reaction evidence="5">
        <text>D-threo-isocitrate = glyoxylate + succinate</text>
        <dbReference type="Rhea" id="RHEA:13245"/>
        <dbReference type="ChEBI" id="CHEBI:15562"/>
        <dbReference type="ChEBI" id="CHEBI:30031"/>
        <dbReference type="ChEBI" id="CHEBI:36655"/>
        <dbReference type="EC" id="4.1.3.1"/>
    </reaction>
</comment>
<gene>
    <name evidence="7" type="primary">aceA</name>
    <name evidence="7" type="ORF">MFP26_02580</name>
</gene>
<evidence type="ECO:0000256" key="1">
    <source>
        <dbReference type="ARBA" id="ARBA00012909"/>
    </source>
</evidence>
<keyword evidence="3" id="KW-0479">Metal-binding</keyword>
<dbReference type="InterPro" id="IPR040442">
    <property type="entry name" value="Pyrv_kinase-like_dom_sf"/>
</dbReference>
<dbReference type="EMBL" id="JAKPBZ010000103">
    <property type="protein sequence ID" value="MCL2891593.1"/>
    <property type="molecule type" value="Genomic_DNA"/>
</dbReference>
<dbReference type="GO" id="GO:0004451">
    <property type="term" value="F:isocitrate lyase activity"/>
    <property type="evidence" value="ECO:0007669"/>
    <property type="project" value="UniProtKB-EC"/>
</dbReference>
<dbReference type="SUPFAM" id="SSF51621">
    <property type="entry name" value="Phosphoenolpyruvate/pyruvate domain"/>
    <property type="match status" value="1"/>
</dbReference>
<dbReference type="InterPro" id="IPR039556">
    <property type="entry name" value="ICL/PEPM"/>
</dbReference>
<evidence type="ECO:0000313" key="7">
    <source>
        <dbReference type="EMBL" id="MCL2891593.1"/>
    </source>
</evidence>
<name>A0ABT0MP31_9GAMM</name>
<sequence length="435" mass="47699">MTISRTQQIQQIEQQWKTARWEGITRPYRAEDVINLRGSVNPACTLAQLGAVKLWNLLHGDARKGYVNCLGALTGGQALQQAKAGIEAIYLSGWQVAADANLAASMYPDQSLYPANSVPAVVERINNTFRRADQIQWANRIEAGDKGYTDYFLPIVADAEAGFGGVLNAFELMKSMIEAGAAAVHFEDQLASVKKCGHMGGKVLVPTQEAIHKLVAARLAADVLGVPTLLVARTDADAADLLTSDCDSYDRPFVTGERTVEGFYRTRAGIEQAISRGLAYAPYADLVWCETSTPDLAAARRFAEAIHEKYPGKLLAYNCSPSFNWKKNLDDGAIARFQDELSAMGYKYQFITLAGIHSMWFNMFDLAHAYARGEGMKHYVEKVQQPEFDAISEGYTFSSHQQEVGTGYFDKVTNIIQGGASSVTALTGSTEEQQF</sequence>
<dbReference type="Proteomes" id="UP001203069">
    <property type="component" value="Unassembled WGS sequence"/>
</dbReference>
<protein>
    <recommendedName>
        <fullName evidence="2 6">Isocitrate lyase</fullName>
        <ecNumber evidence="1 6">4.1.3.1</ecNumber>
    </recommendedName>
</protein>
<dbReference type="CDD" id="cd00377">
    <property type="entry name" value="ICL_PEPM"/>
    <property type="match status" value="1"/>
</dbReference>
<comment type="caution">
    <text evidence="7">The sequence shown here is derived from an EMBL/GenBank/DDBJ whole genome shotgun (WGS) entry which is preliminary data.</text>
</comment>
<dbReference type="PROSITE" id="PS00161">
    <property type="entry name" value="ISOCITRATE_LYASE"/>
    <property type="match status" value="1"/>
</dbReference>
<evidence type="ECO:0000313" key="8">
    <source>
        <dbReference type="Proteomes" id="UP001203069"/>
    </source>
</evidence>
<dbReference type="Pfam" id="PF00463">
    <property type="entry name" value="ICL"/>
    <property type="match status" value="2"/>
</dbReference>
<dbReference type="InterPro" id="IPR015813">
    <property type="entry name" value="Pyrv/PenolPyrv_kinase-like_dom"/>
</dbReference>
<dbReference type="PIRSF" id="PIRSF001362">
    <property type="entry name" value="Isocit_lyase"/>
    <property type="match status" value="1"/>
</dbReference>
<dbReference type="RefSeq" id="WP_249243531.1">
    <property type="nucleotide sequence ID" value="NZ_JAKPBZ010000103.1"/>
</dbReference>